<dbReference type="AlphaFoldDB" id="A0A9Q1E7N5"/>
<reference evidence="1" key="1">
    <citation type="journal article" date="2023" name="Science">
        <title>Genome structures resolve the early diversification of teleost fishes.</title>
        <authorList>
            <person name="Parey E."/>
            <person name="Louis A."/>
            <person name="Montfort J."/>
            <person name="Bouchez O."/>
            <person name="Roques C."/>
            <person name="Iampietro C."/>
            <person name="Lluch J."/>
            <person name="Castinel A."/>
            <person name="Donnadieu C."/>
            <person name="Desvignes T."/>
            <person name="Floi Bucao C."/>
            <person name="Jouanno E."/>
            <person name="Wen M."/>
            <person name="Mejri S."/>
            <person name="Dirks R."/>
            <person name="Jansen H."/>
            <person name="Henkel C."/>
            <person name="Chen W.J."/>
            <person name="Zahm M."/>
            <person name="Cabau C."/>
            <person name="Klopp C."/>
            <person name="Thompson A.W."/>
            <person name="Robinson-Rechavi M."/>
            <person name="Braasch I."/>
            <person name="Lecointre G."/>
            <person name="Bobe J."/>
            <person name="Postlethwait J.H."/>
            <person name="Berthelot C."/>
            <person name="Roest Crollius H."/>
            <person name="Guiguen Y."/>
        </authorList>
    </citation>
    <scope>NUCLEOTIDE SEQUENCE</scope>
    <source>
        <strain evidence="1">WJC10195</strain>
    </source>
</reference>
<sequence length="140" mass="15977">MGARLVQTFAVLSAVGSDQARITFSPQTNRTRVRLEPYCDHLFNKQSRTGADVSVSFLKPVLHLFNNQVLKSQDDDTQLTTTIKGGILKYHNEKYDDDTTEKLLDMATLLDPRFKTTYIKRREGRLHEDKSCCRTGKPRG</sequence>
<dbReference type="Proteomes" id="UP001152622">
    <property type="component" value="Chromosome 22"/>
</dbReference>
<comment type="caution">
    <text evidence="1">The sequence shown here is derived from an EMBL/GenBank/DDBJ whole genome shotgun (WGS) entry which is preliminary data.</text>
</comment>
<dbReference type="EMBL" id="JAINUF010000022">
    <property type="protein sequence ID" value="KAJ8333739.1"/>
    <property type="molecule type" value="Genomic_DNA"/>
</dbReference>
<evidence type="ECO:0000313" key="1">
    <source>
        <dbReference type="EMBL" id="KAJ8333739.1"/>
    </source>
</evidence>
<organism evidence="1 2">
    <name type="scientific">Synaphobranchus kaupii</name>
    <name type="common">Kaup's arrowtooth eel</name>
    <dbReference type="NCBI Taxonomy" id="118154"/>
    <lineage>
        <taxon>Eukaryota</taxon>
        <taxon>Metazoa</taxon>
        <taxon>Chordata</taxon>
        <taxon>Craniata</taxon>
        <taxon>Vertebrata</taxon>
        <taxon>Euteleostomi</taxon>
        <taxon>Actinopterygii</taxon>
        <taxon>Neopterygii</taxon>
        <taxon>Teleostei</taxon>
        <taxon>Anguilliformes</taxon>
        <taxon>Synaphobranchidae</taxon>
        <taxon>Synaphobranchus</taxon>
    </lineage>
</organism>
<gene>
    <name evidence="1" type="ORF">SKAU_G00410580</name>
</gene>
<keyword evidence="2" id="KW-1185">Reference proteome</keyword>
<protein>
    <submittedName>
        <fullName evidence="1">Uncharacterized protein</fullName>
    </submittedName>
</protein>
<dbReference type="OrthoDB" id="1607513at2759"/>
<proteinExistence type="predicted"/>
<evidence type="ECO:0000313" key="2">
    <source>
        <dbReference type="Proteomes" id="UP001152622"/>
    </source>
</evidence>
<name>A0A9Q1E7N5_SYNKA</name>
<accession>A0A9Q1E7N5</accession>